<dbReference type="EMBL" id="GBEZ01004079">
    <property type="protein sequence ID" value="JAC81110.1"/>
    <property type="molecule type" value="Transcribed_RNA"/>
</dbReference>
<evidence type="ECO:0000256" key="1">
    <source>
        <dbReference type="ARBA" id="ARBA00004259"/>
    </source>
</evidence>
<accession>A0A061SE68</accession>
<keyword evidence="3 4" id="KW-0539">Nucleus</keyword>
<dbReference type="GO" id="GO:0005643">
    <property type="term" value="C:nuclear pore"/>
    <property type="evidence" value="ECO:0007669"/>
    <property type="project" value="UniProtKB-SubCell"/>
</dbReference>
<dbReference type="AlphaFoldDB" id="A0A061SE68"/>
<sequence length="785" mass="85679">MKPSYEDVFQVETASVSEYLKQVHDMTLLTSIQQAQRDSVSAFDDFMDQCMEMDWAADKRELFEAILPAGISSQSRGAPVSASSPTAGLMSVDRQTPASQRTRARMRGTPSALVTPFASGTPHAPRSIGAGDVQPELEPRAQVYLGVVREMHSAKAQQQQFNAVAAFGKALDSVAEVKQGARAASVRDLWTLLLRMVEQAEGARGIVSDPDAAQRSALLIGARQHLEAGHSNYIRAVIQRNVGTARLGGSPSRLEHVRAFLRVMLKDEGQLDFDRGSVPTTWRQLHFCIRSGFYDEAKQVAATVTDFRAGDFTQAQFQSALSAWLQSGVVPDGNLSTQLQVECQKLLADRGRPASNISELRQKLLLLTVLSGDREAADQLLRDAPQLFPTIEDFMWFRIAAIRETGASSLPGLSTGRRAYTLSDLQQYLGKYPASHYSKDGKEPLLYAVVLLLSLQFRQAVSFLAKDPSTHAHRIDAIHIAAALVHHDLADAGGSSDAGARGRGVDFGALLHDYAQAFVKDHPHTALEYYMLAATATAGQHNQPAALKARGVMLRELLLLSGDMSLVAPGGPLSKFVPDAASREELLSQVAYECQVAAQLDEAVELYMEARRPVPALAIINQRISGLLDEEARSAAAGKEVEDLILRGRDAKDRVGPFPGSVQERREVEAFDQLLHIREVVQLSAQEKHAAAIQKLSELPFVPLEMHRVEKCVADVGALHQVVAERVPQLLLAAAQSLRLQFEASGRHSDLRGQLEAIRSFAGNTGIHYKFPTSTYQALARLCVV</sequence>
<organism evidence="6">
    <name type="scientific">Tetraselmis sp. GSL018</name>
    <dbReference type="NCBI Taxonomy" id="582737"/>
    <lineage>
        <taxon>Eukaryota</taxon>
        <taxon>Viridiplantae</taxon>
        <taxon>Chlorophyta</taxon>
        <taxon>core chlorophytes</taxon>
        <taxon>Chlorodendrophyceae</taxon>
        <taxon>Chlorodendrales</taxon>
        <taxon>Chlorodendraceae</taxon>
        <taxon>Tetraselmis</taxon>
    </lineage>
</organism>
<dbReference type="GO" id="GO:0006606">
    <property type="term" value="P:protein import into nucleus"/>
    <property type="evidence" value="ECO:0007669"/>
    <property type="project" value="TreeGrafter"/>
</dbReference>
<dbReference type="GO" id="GO:0016973">
    <property type="term" value="P:poly(A)+ mRNA export from nucleus"/>
    <property type="evidence" value="ECO:0007669"/>
    <property type="project" value="TreeGrafter"/>
</dbReference>
<evidence type="ECO:0000256" key="4">
    <source>
        <dbReference type="RuleBase" id="RU364035"/>
    </source>
</evidence>
<dbReference type="Pfam" id="PF04097">
    <property type="entry name" value="Nic96"/>
    <property type="match status" value="1"/>
</dbReference>
<comment type="similarity">
    <text evidence="2 4">Belongs to the nucleoporin interacting component (NIC) family.</text>
</comment>
<dbReference type="GO" id="GO:0017056">
    <property type="term" value="F:structural constituent of nuclear pore"/>
    <property type="evidence" value="ECO:0007669"/>
    <property type="project" value="InterPro"/>
</dbReference>
<feature type="compositionally biased region" description="Polar residues" evidence="5">
    <location>
        <begin position="74"/>
        <end position="86"/>
    </location>
</feature>
<evidence type="ECO:0000256" key="3">
    <source>
        <dbReference type="ARBA" id="ARBA00023242"/>
    </source>
</evidence>
<gene>
    <name evidence="6" type="primary">NUP93</name>
    <name evidence="6" type="ORF">TSPGSL018_8669</name>
</gene>
<keyword evidence="4" id="KW-0653">Protein transport</keyword>
<keyword evidence="4" id="KW-0906">Nuclear pore complex</keyword>
<keyword evidence="4" id="KW-0472">Membrane</keyword>
<keyword evidence="4" id="KW-0509">mRNA transport</keyword>
<keyword evidence="4" id="KW-0811">Translocation</keyword>
<feature type="region of interest" description="Disordered" evidence="5">
    <location>
        <begin position="74"/>
        <end position="132"/>
    </location>
</feature>
<protein>
    <recommendedName>
        <fullName evidence="4">Nuclear pore protein</fullName>
    </recommendedName>
</protein>
<evidence type="ECO:0000256" key="2">
    <source>
        <dbReference type="ARBA" id="ARBA00010186"/>
    </source>
</evidence>
<comment type="subcellular location">
    <subcellularLocation>
        <location evidence="1">Nucleus envelope</location>
    </subcellularLocation>
    <subcellularLocation>
        <location evidence="4">Nucleus</location>
        <location evidence="4">Nuclear pore complex</location>
    </subcellularLocation>
</comment>
<dbReference type="PANTHER" id="PTHR11225">
    <property type="entry name" value="NUCLEAR PORE COMPLEX PROTEIN NUP93 NUCLEOPORIN NUP93 DEAD EYE PROTEIN"/>
    <property type="match status" value="1"/>
</dbReference>
<proteinExistence type="inferred from homology"/>
<dbReference type="InterPro" id="IPR007231">
    <property type="entry name" value="Nucleoporin_int_Nup93/Nic96"/>
</dbReference>
<evidence type="ECO:0000256" key="5">
    <source>
        <dbReference type="SAM" id="MobiDB-lite"/>
    </source>
</evidence>
<reference evidence="6" key="1">
    <citation type="submission" date="2014-05" db="EMBL/GenBank/DDBJ databases">
        <title>The transcriptome of the halophilic microalga Tetraselmis sp. GSL018 isolated from the Great Salt Lake, Utah.</title>
        <authorList>
            <person name="Jinkerson R.E."/>
            <person name="D'Adamo S."/>
            <person name="Posewitz M.C."/>
        </authorList>
    </citation>
    <scope>NUCLEOTIDE SEQUENCE</scope>
    <source>
        <strain evidence="6">GSL018</strain>
    </source>
</reference>
<keyword evidence="4" id="KW-0813">Transport</keyword>
<name>A0A061SE68_9CHLO</name>
<evidence type="ECO:0000313" key="6">
    <source>
        <dbReference type="EMBL" id="JAC81110.1"/>
    </source>
</evidence>
<dbReference type="PANTHER" id="PTHR11225:SF4">
    <property type="entry name" value="NUCLEAR PORE COMPLEX PROTEIN NUP93"/>
    <property type="match status" value="1"/>
</dbReference>